<protein>
    <submittedName>
        <fullName evidence="1">Nuclear transport factor 2 family protein</fullName>
    </submittedName>
</protein>
<evidence type="ECO:0000313" key="2">
    <source>
        <dbReference type="Proteomes" id="UP000635665"/>
    </source>
</evidence>
<organism evidence="1 2">
    <name type="scientific">Salegentibacter maritimus</name>
    <dbReference type="NCBI Taxonomy" id="2794347"/>
    <lineage>
        <taxon>Bacteria</taxon>
        <taxon>Pseudomonadati</taxon>
        <taxon>Bacteroidota</taxon>
        <taxon>Flavobacteriia</taxon>
        <taxon>Flavobacteriales</taxon>
        <taxon>Flavobacteriaceae</taxon>
        <taxon>Salegentibacter</taxon>
    </lineage>
</organism>
<gene>
    <name evidence="1" type="ORF">I6U50_06695</name>
</gene>
<dbReference type="EMBL" id="JAEHNY010000005">
    <property type="protein sequence ID" value="MBI6119706.1"/>
    <property type="molecule type" value="Genomic_DNA"/>
</dbReference>
<proteinExistence type="predicted"/>
<dbReference type="Proteomes" id="UP000635665">
    <property type="component" value="Unassembled WGS sequence"/>
</dbReference>
<accession>A0ABS0TF72</accession>
<dbReference type="SUPFAM" id="SSF54427">
    <property type="entry name" value="NTF2-like"/>
    <property type="match status" value="1"/>
</dbReference>
<reference evidence="1 2" key="1">
    <citation type="submission" date="2020-12" db="EMBL/GenBank/DDBJ databases">
        <title>Salegentibacter orientalis sp. nov., isolated from costal sediment.</title>
        <authorList>
            <person name="Lian F.-B."/>
        </authorList>
    </citation>
    <scope>NUCLEOTIDE SEQUENCE [LARGE SCALE GENOMIC DNA]</scope>
    <source>
        <strain evidence="1 2">F60176</strain>
    </source>
</reference>
<keyword evidence="2" id="KW-1185">Reference proteome</keyword>
<dbReference type="Gene3D" id="3.10.450.50">
    <property type="match status" value="1"/>
</dbReference>
<dbReference type="InterPro" id="IPR032710">
    <property type="entry name" value="NTF2-like_dom_sf"/>
</dbReference>
<comment type="caution">
    <text evidence="1">The sequence shown here is derived from an EMBL/GenBank/DDBJ whole genome shotgun (WGS) entry which is preliminary data.</text>
</comment>
<evidence type="ECO:0000313" key="1">
    <source>
        <dbReference type="EMBL" id="MBI6119706.1"/>
    </source>
</evidence>
<name>A0ABS0TF72_9FLAO</name>
<sequence>MNKFFLISFLFLCQLGYNQSSEKENLQNLIENFFSAFHAKDSIALKNFAHPEIKMHSVAIDVNGKTMLSTEDYTDFLRAIASIPETTKFREKLHGFKININGVIANVSTPYSFYVNDELSHCGVNTFQLMKFKGQWKIIYLVDTRSKLGCE</sequence>
<dbReference type="RefSeq" id="WP_198638281.1">
    <property type="nucleotide sequence ID" value="NZ_JAEHNY010000005.1"/>
</dbReference>